<organism evidence="3 4">
    <name type="scientific">Haemaphysalis longicornis</name>
    <name type="common">Bush tick</name>
    <dbReference type="NCBI Taxonomy" id="44386"/>
    <lineage>
        <taxon>Eukaryota</taxon>
        <taxon>Metazoa</taxon>
        <taxon>Ecdysozoa</taxon>
        <taxon>Arthropoda</taxon>
        <taxon>Chelicerata</taxon>
        <taxon>Arachnida</taxon>
        <taxon>Acari</taxon>
        <taxon>Parasitiformes</taxon>
        <taxon>Ixodida</taxon>
        <taxon>Ixodoidea</taxon>
        <taxon>Ixodidae</taxon>
        <taxon>Haemaphysalinae</taxon>
        <taxon>Haemaphysalis</taxon>
    </lineage>
</organism>
<evidence type="ECO:0000313" key="3">
    <source>
        <dbReference type="EMBL" id="KAH9382265.1"/>
    </source>
</evidence>
<sequence>MVNNGSPTEKKALYIGARSLLHRLCQVLDLRGLPLDNKLLFHLRFLNPASRREFDRLLRCAMWLTSLSPSHPTPANVSSLTDEWNSLICETSDWESSPNVVTHWASVFSLQTPAGQAKYPKVTKLVIAVLSLPHGNADCERGFSENKQTVHHRSTLSIASNSSLRQTKAFMKMYSGDATKVPLTRDIKRSVEKSHKVYRERIERENTAMSQKRKHEEEEPTEH</sequence>
<evidence type="ECO:0000256" key="1">
    <source>
        <dbReference type="SAM" id="MobiDB-lite"/>
    </source>
</evidence>
<feature type="domain" description="HAT C-terminal dimerisation" evidence="2">
    <location>
        <begin position="116"/>
        <end position="161"/>
    </location>
</feature>
<evidence type="ECO:0000313" key="4">
    <source>
        <dbReference type="Proteomes" id="UP000821853"/>
    </source>
</evidence>
<keyword evidence="4" id="KW-1185">Reference proteome</keyword>
<name>A0A9J6H5B6_HAELO</name>
<feature type="region of interest" description="Disordered" evidence="1">
    <location>
        <begin position="198"/>
        <end position="223"/>
    </location>
</feature>
<dbReference type="GO" id="GO:0046983">
    <property type="term" value="F:protein dimerization activity"/>
    <property type="evidence" value="ECO:0007669"/>
    <property type="project" value="InterPro"/>
</dbReference>
<feature type="compositionally biased region" description="Basic and acidic residues" evidence="1">
    <location>
        <begin position="214"/>
        <end position="223"/>
    </location>
</feature>
<comment type="caution">
    <text evidence="3">The sequence shown here is derived from an EMBL/GenBank/DDBJ whole genome shotgun (WGS) entry which is preliminary data.</text>
</comment>
<evidence type="ECO:0000259" key="2">
    <source>
        <dbReference type="Pfam" id="PF05699"/>
    </source>
</evidence>
<dbReference type="AlphaFoldDB" id="A0A9J6H5B6"/>
<dbReference type="VEuPathDB" id="VectorBase:HLOH_065171"/>
<reference evidence="3 4" key="1">
    <citation type="journal article" date="2020" name="Cell">
        <title>Large-Scale Comparative Analyses of Tick Genomes Elucidate Their Genetic Diversity and Vector Capacities.</title>
        <authorList>
            <consortium name="Tick Genome and Microbiome Consortium (TIGMIC)"/>
            <person name="Jia N."/>
            <person name="Wang J."/>
            <person name="Shi W."/>
            <person name="Du L."/>
            <person name="Sun Y."/>
            <person name="Zhan W."/>
            <person name="Jiang J.F."/>
            <person name="Wang Q."/>
            <person name="Zhang B."/>
            <person name="Ji P."/>
            <person name="Bell-Sakyi L."/>
            <person name="Cui X.M."/>
            <person name="Yuan T.T."/>
            <person name="Jiang B.G."/>
            <person name="Yang W.F."/>
            <person name="Lam T.T."/>
            <person name="Chang Q.C."/>
            <person name="Ding S.J."/>
            <person name="Wang X.J."/>
            <person name="Zhu J.G."/>
            <person name="Ruan X.D."/>
            <person name="Zhao L."/>
            <person name="Wei J.T."/>
            <person name="Ye R.Z."/>
            <person name="Que T.C."/>
            <person name="Du C.H."/>
            <person name="Zhou Y.H."/>
            <person name="Cheng J.X."/>
            <person name="Dai P.F."/>
            <person name="Guo W.B."/>
            <person name="Han X.H."/>
            <person name="Huang E.J."/>
            <person name="Li L.F."/>
            <person name="Wei W."/>
            <person name="Gao Y.C."/>
            <person name="Liu J.Z."/>
            <person name="Shao H.Z."/>
            <person name="Wang X."/>
            <person name="Wang C.C."/>
            <person name="Yang T.C."/>
            <person name="Huo Q.B."/>
            <person name="Li W."/>
            <person name="Chen H.Y."/>
            <person name="Chen S.E."/>
            <person name="Zhou L.G."/>
            <person name="Ni X.B."/>
            <person name="Tian J.H."/>
            <person name="Sheng Y."/>
            <person name="Liu T."/>
            <person name="Pan Y.S."/>
            <person name="Xia L.Y."/>
            <person name="Li J."/>
            <person name="Zhao F."/>
            <person name="Cao W.C."/>
        </authorList>
    </citation>
    <scope>NUCLEOTIDE SEQUENCE [LARGE SCALE GENOMIC DNA]</scope>
    <source>
        <strain evidence="3">HaeL-2018</strain>
    </source>
</reference>
<accession>A0A9J6H5B6</accession>
<dbReference type="EMBL" id="JABSTR010000011">
    <property type="protein sequence ID" value="KAH9382265.1"/>
    <property type="molecule type" value="Genomic_DNA"/>
</dbReference>
<gene>
    <name evidence="3" type="ORF">HPB48_022118</name>
</gene>
<dbReference type="Pfam" id="PF05699">
    <property type="entry name" value="Dimer_Tnp_hAT"/>
    <property type="match status" value="1"/>
</dbReference>
<dbReference type="OMA" id="QFERVEC"/>
<dbReference type="InterPro" id="IPR008906">
    <property type="entry name" value="HATC_C_dom"/>
</dbReference>
<dbReference type="OrthoDB" id="6498426at2759"/>
<dbReference type="Proteomes" id="UP000821853">
    <property type="component" value="Chromosome 9"/>
</dbReference>
<protein>
    <recommendedName>
        <fullName evidence="2">HAT C-terminal dimerisation domain-containing protein</fullName>
    </recommendedName>
</protein>
<proteinExistence type="predicted"/>